<evidence type="ECO:0000313" key="3">
    <source>
        <dbReference type="EMBL" id="POY72908.1"/>
    </source>
</evidence>
<feature type="region of interest" description="Disordered" evidence="1">
    <location>
        <begin position="109"/>
        <end position="130"/>
    </location>
</feature>
<evidence type="ECO:0000313" key="4">
    <source>
        <dbReference type="Proteomes" id="UP000237144"/>
    </source>
</evidence>
<feature type="compositionally biased region" description="Low complexity" evidence="1">
    <location>
        <begin position="236"/>
        <end position="251"/>
    </location>
</feature>
<keyword evidence="2" id="KW-0812">Transmembrane</keyword>
<gene>
    <name evidence="3" type="ORF">BMF94_4069</name>
</gene>
<keyword evidence="4" id="KW-1185">Reference proteome</keyword>
<dbReference type="OrthoDB" id="2529019at2759"/>
<protein>
    <submittedName>
        <fullName evidence="3">Uncharacterized protein</fullName>
    </submittedName>
</protein>
<feature type="transmembrane region" description="Helical" evidence="2">
    <location>
        <begin position="210"/>
        <end position="232"/>
    </location>
</feature>
<comment type="caution">
    <text evidence="3">The sequence shown here is derived from an EMBL/GenBank/DDBJ whole genome shotgun (WGS) entry which is preliminary data.</text>
</comment>
<dbReference type="Proteomes" id="UP000237144">
    <property type="component" value="Unassembled WGS sequence"/>
</dbReference>
<feature type="compositionally biased region" description="Basic and acidic residues" evidence="1">
    <location>
        <begin position="147"/>
        <end position="158"/>
    </location>
</feature>
<feature type="region of interest" description="Disordered" evidence="1">
    <location>
        <begin position="147"/>
        <end position="199"/>
    </location>
</feature>
<name>A0A2S5B804_9BASI</name>
<dbReference type="EMBL" id="PJQD01000045">
    <property type="protein sequence ID" value="POY72908.1"/>
    <property type="molecule type" value="Genomic_DNA"/>
</dbReference>
<evidence type="ECO:0000256" key="1">
    <source>
        <dbReference type="SAM" id="MobiDB-lite"/>
    </source>
</evidence>
<keyword evidence="2" id="KW-1133">Transmembrane helix</keyword>
<evidence type="ECO:0000256" key="2">
    <source>
        <dbReference type="SAM" id="Phobius"/>
    </source>
</evidence>
<accession>A0A2S5B804</accession>
<keyword evidence="2" id="KW-0472">Membrane</keyword>
<feature type="region of interest" description="Disordered" evidence="1">
    <location>
        <begin position="236"/>
        <end position="294"/>
    </location>
</feature>
<organism evidence="3 4">
    <name type="scientific">Rhodotorula taiwanensis</name>
    <dbReference type="NCBI Taxonomy" id="741276"/>
    <lineage>
        <taxon>Eukaryota</taxon>
        <taxon>Fungi</taxon>
        <taxon>Dikarya</taxon>
        <taxon>Basidiomycota</taxon>
        <taxon>Pucciniomycotina</taxon>
        <taxon>Microbotryomycetes</taxon>
        <taxon>Sporidiobolales</taxon>
        <taxon>Sporidiobolaceae</taxon>
        <taxon>Rhodotorula</taxon>
    </lineage>
</organism>
<reference evidence="3 4" key="1">
    <citation type="journal article" date="2018" name="Front. Microbiol.">
        <title>Prospects for Fungal Bioremediation of Acidic Radioactive Waste Sites: Characterization and Genome Sequence of Rhodotorula taiwanensis MD1149.</title>
        <authorList>
            <person name="Tkavc R."/>
            <person name="Matrosova V.Y."/>
            <person name="Grichenko O.E."/>
            <person name="Gostincar C."/>
            <person name="Volpe R.P."/>
            <person name="Klimenkova P."/>
            <person name="Gaidamakova E.K."/>
            <person name="Zhou C.E."/>
            <person name="Stewart B.J."/>
            <person name="Lyman M.G."/>
            <person name="Malfatti S.A."/>
            <person name="Rubinfeld B."/>
            <person name="Courtot M."/>
            <person name="Singh J."/>
            <person name="Dalgard C.L."/>
            <person name="Hamilton T."/>
            <person name="Frey K.G."/>
            <person name="Gunde-Cimerman N."/>
            <person name="Dugan L."/>
            <person name="Daly M.J."/>
        </authorList>
    </citation>
    <scope>NUCLEOTIDE SEQUENCE [LARGE SCALE GENOMIC DNA]</scope>
    <source>
        <strain evidence="3 4">MD1149</strain>
    </source>
</reference>
<feature type="compositionally biased region" description="Low complexity" evidence="1">
    <location>
        <begin position="267"/>
        <end position="278"/>
    </location>
</feature>
<feature type="compositionally biased region" description="Basic residues" evidence="1">
    <location>
        <begin position="190"/>
        <end position="199"/>
    </location>
</feature>
<dbReference type="AlphaFoldDB" id="A0A2S5B804"/>
<proteinExistence type="predicted"/>
<sequence>MAPSDTSHVTGVSGAAQHYPPYMARPAAQSASAPTAGTPLHTAASSAVGVATAGSGTAGATRTPEAGRFLQKAEDIEITKADRQASCYRPCASEGYDADLVNLPERNTAAAQPRPSIEQHKQPGEQGAPYAANLPYASRALGNEHSFESYHDSRDTSAKRLSGPGETTRNGVRHQSSTKGARDSGTKGRSAYRKSGRRRKRKLGWWERPWFLLLCIAVIVAIGLGVGLGIGLSQANKNKSSDSGSASGTTSGPPVEPSQSGATGDGSVQVSVSANNVAPTETTRPREPDSVTALASLPTLAPMAVVVEERRRRRSRW</sequence>
<feature type="compositionally biased region" description="Polar residues" evidence="1">
    <location>
        <begin position="165"/>
        <end position="179"/>
    </location>
</feature>